<accession>A0A8J7IWQ7</accession>
<evidence type="ECO:0000313" key="1">
    <source>
        <dbReference type="EMBL" id="MBI1493285.1"/>
    </source>
</evidence>
<sequence>MKIGWGTLLEWLLLPAFCVGSYFVGLHPWLLLIVTAWLVLDLVIYLTIGKMFGWTIGIIVDVFRKDALRTEAQPENEKNVGVLLAAALGGVSCWLCAACDRNGALALVRGRL</sequence>
<dbReference type="EMBL" id="JADCKQ010000004">
    <property type="protein sequence ID" value="MBI1493285.1"/>
    <property type="molecule type" value="Genomic_DNA"/>
</dbReference>
<gene>
    <name evidence="1" type="ORF">H1D41_06535</name>
</gene>
<reference evidence="1" key="1">
    <citation type="submission" date="2020-10" db="EMBL/GenBank/DDBJ databases">
        <title>Paenihalocynthiibacter styelae gen. nov., sp. nov., isolated from stalked sea squirt Styela clava.</title>
        <authorList>
            <person name="Kim Y.-O."/>
            <person name="Yoon J.-H."/>
        </authorList>
    </citation>
    <scope>NUCLEOTIDE SEQUENCE</scope>
    <source>
        <strain evidence="1">MYP1-1</strain>
    </source>
</reference>
<dbReference type="AlphaFoldDB" id="A0A8J7IWQ7"/>
<dbReference type="Proteomes" id="UP000640583">
    <property type="component" value="Unassembled WGS sequence"/>
</dbReference>
<dbReference type="RefSeq" id="WP_228848136.1">
    <property type="nucleotide sequence ID" value="NZ_JADCKQ010000004.1"/>
</dbReference>
<comment type="caution">
    <text evidence="1">The sequence shown here is derived from an EMBL/GenBank/DDBJ whole genome shotgun (WGS) entry which is preliminary data.</text>
</comment>
<keyword evidence="2" id="KW-1185">Reference proteome</keyword>
<organism evidence="1 2">
    <name type="scientific">Halocynthiibacter styelae</name>
    <dbReference type="NCBI Taxonomy" id="2761955"/>
    <lineage>
        <taxon>Bacteria</taxon>
        <taxon>Pseudomonadati</taxon>
        <taxon>Pseudomonadota</taxon>
        <taxon>Alphaproteobacteria</taxon>
        <taxon>Rhodobacterales</taxon>
        <taxon>Paracoccaceae</taxon>
        <taxon>Halocynthiibacter</taxon>
    </lineage>
</organism>
<name>A0A8J7IWQ7_9RHOB</name>
<protein>
    <submittedName>
        <fullName evidence="1">Uncharacterized protein</fullName>
    </submittedName>
</protein>
<evidence type="ECO:0000313" key="2">
    <source>
        <dbReference type="Proteomes" id="UP000640583"/>
    </source>
</evidence>
<proteinExistence type="predicted"/>